<protein>
    <recommendedName>
        <fullName evidence="4">Stage VI sporulation protein D</fullName>
    </recommendedName>
</protein>
<comment type="caution">
    <text evidence="2">The sequence shown here is derived from an EMBL/GenBank/DDBJ whole genome shotgun (WGS) entry which is preliminary data.</text>
</comment>
<name>A0ABR8R7I8_9BACI</name>
<accession>A0ABR8R7I8</accession>
<feature type="compositionally biased region" description="Polar residues" evidence="1">
    <location>
        <begin position="197"/>
        <end position="206"/>
    </location>
</feature>
<keyword evidence="3" id="KW-1185">Reference proteome</keyword>
<dbReference type="Proteomes" id="UP000640786">
    <property type="component" value="Unassembled WGS sequence"/>
</dbReference>
<sequence length="257" mass="29631">MEVKSWEVKEQFCFPQSFGVPKEVKTIKVTPQYFQEEIDEMVHINGIYHITCHVEFEEGEVEHHATSEFTEIEDLDLQGELGYFEYAVPMSVEISKERIQQDTSPSISVENINCKAESDGIEIVWFVNCEYETSRPLKTEVVMTDLIEEEEEQTEVVEVLPFNFTQDEESSEDTMQVQLESEELEEVTVEPLKPTQRVVSAEQQSTNEDDQQDLPKVAIKHNETESSVEGESELQFILDLEDGYTKLSFPSNNVLKQ</sequence>
<feature type="region of interest" description="Disordered" evidence="1">
    <location>
        <begin position="194"/>
        <end position="232"/>
    </location>
</feature>
<dbReference type="EMBL" id="JACSQO010000002">
    <property type="protein sequence ID" value="MBD7943720.1"/>
    <property type="molecule type" value="Genomic_DNA"/>
</dbReference>
<proteinExistence type="predicted"/>
<reference evidence="2 3" key="1">
    <citation type="submission" date="2020-08" db="EMBL/GenBank/DDBJ databases">
        <title>A Genomic Blueprint of the Chicken Gut Microbiome.</title>
        <authorList>
            <person name="Gilroy R."/>
            <person name="Ravi A."/>
            <person name="Getino M."/>
            <person name="Pursley I."/>
            <person name="Horton D.L."/>
            <person name="Alikhan N.-F."/>
            <person name="Baker D."/>
            <person name="Gharbi K."/>
            <person name="Hall N."/>
            <person name="Watson M."/>
            <person name="Adriaenssens E.M."/>
            <person name="Foster-Nyarko E."/>
            <person name="Jarju S."/>
            <person name="Secka A."/>
            <person name="Antonio M."/>
            <person name="Oren A."/>
            <person name="Chaudhuri R."/>
            <person name="La Ragione R.M."/>
            <person name="Hildebrand F."/>
            <person name="Pallen M.J."/>
        </authorList>
    </citation>
    <scope>NUCLEOTIDE SEQUENCE [LARGE SCALE GENOMIC DNA]</scope>
    <source>
        <strain evidence="2 3">Sa2BUA9</strain>
    </source>
</reference>
<evidence type="ECO:0000256" key="1">
    <source>
        <dbReference type="SAM" id="MobiDB-lite"/>
    </source>
</evidence>
<evidence type="ECO:0008006" key="4">
    <source>
        <dbReference type="Google" id="ProtNLM"/>
    </source>
</evidence>
<evidence type="ECO:0000313" key="3">
    <source>
        <dbReference type="Proteomes" id="UP000640786"/>
    </source>
</evidence>
<evidence type="ECO:0000313" key="2">
    <source>
        <dbReference type="EMBL" id="MBD7943720.1"/>
    </source>
</evidence>
<dbReference type="RefSeq" id="WP_154310547.1">
    <property type="nucleotide sequence ID" value="NZ_JACSQO010000002.1"/>
</dbReference>
<gene>
    <name evidence="2" type="ORF">H9650_06270</name>
</gene>
<organism evidence="2 3">
    <name type="scientific">Psychrobacillus faecigallinarum</name>
    <dbReference type="NCBI Taxonomy" id="2762235"/>
    <lineage>
        <taxon>Bacteria</taxon>
        <taxon>Bacillati</taxon>
        <taxon>Bacillota</taxon>
        <taxon>Bacilli</taxon>
        <taxon>Bacillales</taxon>
        <taxon>Bacillaceae</taxon>
        <taxon>Psychrobacillus</taxon>
    </lineage>
</organism>